<evidence type="ECO:0000313" key="1">
    <source>
        <dbReference type="EMBL" id="RXR31872.1"/>
    </source>
</evidence>
<accession>A0A4Q1KPU3</accession>
<comment type="caution">
    <text evidence="1">The sequence shown here is derived from an EMBL/GenBank/DDBJ whole genome shotgun (WGS) entry which is preliminary data.</text>
</comment>
<reference evidence="2" key="1">
    <citation type="submission" date="2019-01" db="EMBL/GenBank/DDBJ databases">
        <title>Cytophagaceae bacterium strain CAR-16.</title>
        <authorList>
            <person name="Chen W.-M."/>
        </authorList>
    </citation>
    <scope>NUCLEOTIDE SEQUENCE [LARGE SCALE GENOMIC DNA]</scope>
    <source>
        <strain evidence="2">ICH-30</strain>
    </source>
</reference>
<organism evidence="1 2">
    <name type="scientific">Flavobacterium piscinae</name>
    <dbReference type="NCBI Taxonomy" id="2506424"/>
    <lineage>
        <taxon>Bacteria</taxon>
        <taxon>Pseudomonadati</taxon>
        <taxon>Bacteroidota</taxon>
        <taxon>Flavobacteriia</taxon>
        <taxon>Flavobacteriales</taxon>
        <taxon>Flavobacteriaceae</taxon>
        <taxon>Flavobacterium</taxon>
    </lineage>
</organism>
<proteinExistence type="predicted"/>
<sequence>MSTSKFSFLQFGLFIFLFGSFAIPNLKKRITDKEYRYEFYTTQKEVSAKQDRLYYWFKGGAIHSSEYGVSGELLDGEFEKFYLSNQLAEKGVFKKGLKDGLWKTWHWN</sequence>
<dbReference type="Proteomes" id="UP000289734">
    <property type="component" value="Unassembled WGS sequence"/>
</dbReference>
<evidence type="ECO:0000313" key="2">
    <source>
        <dbReference type="Proteomes" id="UP000289734"/>
    </source>
</evidence>
<dbReference type="AlphaFoldDB" id="A0A4Q1KPU3"/>
<gene>
    <name evidence="1" type="ORF">EQG68_09390</name>
</gene>
<dbReference type="RefSeq" id="WP_129464607.1">
    <property type="nucleotide sequence ID" value="NZ_SBKQ01000008.1"/>
</dbReference>
<dbReference type="OrthoDB" id="703600at2"/>
<protein>
    <submittedName>
        <fullName evidence="1">Uncharacterized protein</fullName>
    </submittedName>
</protein>
<keyword evidence="2" id="KW-1185">Reference proteome</keyword>
<name>A0A4Q1KPU3_9FLAO</name>
<dbReference type="EMBL" id="SBKQ01000008">
    <property type="protein sequence ID" value="RXR31872.1"/>
    <property type="molecule type" value="Genomic_DNA"/>
</dbReference>